<dbReference type="InterPro" id="IPR003123">
    <property type="entry name" value="VPS9"/>
</dbReference>
<dbReference type="CDD" id="cd14279">
    <property type="entry name" value="CUE"/>
    <property type="match status" value="1"/>
</dbReference>
<dbReference type="AlphaFoldDB" id="A0A0P1BAE8"/>
<dbReference type="PROSITE" id="PS51140">
    <property type="entry name" value="CUE"/>
    <property type="match status" value="1"/>
</dbReference>
<organism evidence="4 5">
    <name type="scientific">Ceraceosorus bombacis</name>
    <dbReference type="NCBI Taxonomy" id="401625"/>
    <lineage>
        <taxon>Eukaryota</taxon>
        <taxon>Fungi</taxon>
        <taxon>Dikarya</taxon>
        <taxon>Basidiomycota</taxon>
        <taxon>Ustilaginomycotina</taxon>
        <taxon>Exobasidiomycetes</taxon>
        <taxon>Ceraceosorales</taxon>
        <taxon>Ceraceosoraceae</taxon>
        <taxon>Ceraceosorus</taxon>
    </lineage>
</organism>
<name>A0A0P1BAE8_9BASI</name>
<dbReference type="GO" id="GO:0031267">
    <property type="term" value="F:small GTPase binding"/>
    <property type="evidence" value="ECO:0007669"/>
    <property type="project" value="TreeGrafter"/>
</dbReference>
<feature type="compositionally biased region" description="Polar residues" evidence="1">
    <location>
        <begin position="740"/>
        <end position="753"/>
    </location>
</feature>
<dbReference type="PANTHER" id="PTHR23101:SF25">
    <property type="entry name" value="GTPASE-ACTIVATING PROTEIN AND VPS9 DOMAIN-CONTAINING PROTEIN 1"/>
    <property type="match status" value="1"/>
</dbReference>
<dbReference type="SMART" id="SM00167">
    <property type="entry name" value="VPS9"/>
    <property type="match status" value="1"/>
</dbReference>
<feature type="compositionally biased region" description="Low complexity" evidence="1">
    <location>
        <begin position="120"/>
        <end position="129"/>
    </location>
</feature>
<accession>A0A0P1BAE8</accession>
<dbReference type="Gene3D" id="1.20.1050.80">
    <property type="entry name" value="VPS9 domain"/>
    <property type="match status" value="1"/>
</dbReference>
<feature type="compositionally biased region" description="Low complexity" evidence="1">
    <location>
        <begin position="154"/>
        <end position="170"/>
    </location>
</feature>
<protein>
    <submittedName>
        <fullName evidence="4">Vacuolar assembly/sorting protein VPS9</fullName>
    </submittedName>
</protein>
<dbReference type="Pfam" id="PF02845">
    <property type="entry name" value="CUE"/>
    <property type="match status" value="1"/>
</dbReference>
<dbReference type="SMART" id="SM00546">
    <property type="entry name" value="CUE"/>
    <property type="match status" value="1"/>
</dbReference>
<dbReference type="InterPro" id="IPR003892">
    <property type="entry name" value="CUE"/>
</dbReference>
<dbReference type="SUPFAM" id="SSF109993">
    <property type="entry name" value="VPS9 domain"/>
    <property type="match status" value="1"/>
</dbReference>
<evidence type="ECO:0000259" key="2">
    <source>
        <dbReference type="PROSITE" id="PS51140"/>
    </source>
</evidence>
<feature type="compositionally biased region" description="Polar residues" evidence="1">
    <location>
        <begin position="140"/>
        <end position="153"/>
    </location>
</feature>
<dbReference type="Pfam" id="PF18151">
    <property type="entry name" value="DUF5601"/>
    <property type="match status" value="1"/>
</dbReference>
<evidence type="ECO:0000313" key="5">
    <source>
        <dbReference type="Proteomes" id="UP000054845"/>
    </source>
</evidence>
<feature type="compositionally biased region" description="Polar residues" evidence="1">
    <location>
        <begin position="205"/>
        <end position="218"/>
    </location>
</feature>
<dbReference type="PROSITE" id="PS51205">
    <property type="entry name" value="VPS9"/>
    <property type="match status" value="1"/>
</dbReference>
<reference evidence="4 5" key="1">
    <citation type="submission" date="2014-09" db="EMBL/GenBank/DDBJ databases">
        <authorList>
            <person name="Magalhaes I.L.F."/>
            <person name="Oliveira U."/>
            <person name="Santos F.R."/>
            <person name="Vidigal T.H.D.A."/>
            <person name="Brescovit A.D."/>
            <person name="Santos A.J."/>
        </authorList>
    </citation>
    <scope>NUCLEOTIDE SEQUENCE [LARGE SCALE GENOMIC DNA]</scope>
</reference>
<dbReference type="Gene3D" id="1.10.246.120">
    <property type="match status" value="1"/>
</dbReference>
<dbReference type="InterPro" id="IPR037191">
    <property type="entry name" value="VPS9_dom_sf"/>
</dbReference>
<feature type="compositionally biased region" description="Low complexity" evidence="1">
    <location>
        <begin position="925"/>
        <end position="934"/>
    </location>
</feature>
<feature type="region of interest" description="Disordered" evidence="1">
    <location>
        <begin position="708"/>
        <end position="753"/>
    </location>
</feature>
<evidence type="ECO:0000313" key="4">
    <source>
        <dbReference type="EMBL" id="CEH12659.1"/>
    </source>
</evidence>
<evidence type="ECO:0000259" key="3">
    <source>
        <dbReference type="PROSITE" id="PS51205"/>
    </source>
</evidence>
<dbReference type="InterPro" id="IPR009060">
    <property type="entry name" value="UBA-like_sf"/>
</dbReference>
<sequence>MSSSHAHADKHAEQAVDADVRAAGSGTASDTSAGLGISIPDVSQTAKGEMDQSTTEHSGERNTPNASAPDDVSQSDAAQITEDAAQDESQHTVESLGLSTAHESSTIKRDGGDDGEDVAAAEVPQPEVAISQEATDPLEQASNASDTREAITQSNPSAAAGASANTAGLSETGTGEQGAHESSQEAARSSMYAASKASLVEDVTTETAGVQSQISPQSPDALGKEASQPSTERVAHEDTQAPGSQGETSTKPTISVPEPNISNTIAVQDRSDEVVALHGRSSGSRAADAGTSSEPRPPSIGKSAAALSPPSLTAPATPQMASSASSPNTPRTPGSAGIRVGKGPPPTTQASEERPFDFNRFLEQMRTKSAQPVGEYVKSFIKGFSKKPYRVTDQQKLIFDFLDFISGIMKQVAPFSTLSQHEFENAMEAMEKLIMNRLYSFTFSPAIARDGRWKVQTDDLERDRVFRQRVRLFEWIREEHLDVPRGEHSQSFVDFAKHELLKINHYKAPRDKLICVLNSCKVIFGLIRHLSSQESADTFIPCLIFVVLKANPDHLISNVEYIGRFRNPDRLSSESGYYLSSLMGAIAFIETMDYTSLSNISQEEFEAKVEAAIQDLAKLPPDTPPPSSSFERQPAAHESGASVTDTINLGGPVGAAESETAKALPAPPLALSLADDTKAFFQRTGEVARAGLGASLGRPMGALGRLLSDGIDGVRTPQSGAASGPNSGRASPFTHAGSESPGNLSTERAQASSLGAGAGRRLFAGLFGGETNDREEGSAGNVAAGTSTRPLSGFGSASWTRAFRGPDADEEPGTPIREGRAGEAFGFSGRTSSGTASGGNVIRAGTGAEDLTDESIAGRSGRAHAPGAPTRSGMVDLIGAAEGRRPPIQRQGSVDPYSMPDEDLGDGVRTPTDDGSEDEQPGIPAGAATRTTRGTRGGDFRPSFLNEREGVNTPTRRNVGLPDERERDAAASPSNGRGRPVHEGQEDIDVAAQSAEISRVHLAAGVETLKSIFPNAETRVVEMVLEGCNGDVQASIDRLLEMS</sequence>
<feature type="compositionally biased region" description="Polar residues" evidence="1">
    <location>
        <begin position="241"/>
        <end position="253"/>
    </location>
</feature>
<feature type="compositionally biased region" description="Basic and acidic residues" evidence="1">
    <location>
        <begin position="1"/>
        <end position="20"/>
    </location>
</feature>
<feature type="domain" description="CUE" evidence="2">
    <location>
        <begin position="1001"/>
        <end position="1043"/>
    </location>
</feature>
<dbReference type="Proteomes" id="UP000054845">
    <property type="component" value="Unassembled WGS sequence"/>
</dbReference>
<keyword evidence="5" id="KW-1185">Reference proteome</keyword>
<dbReference type="InterPro" id="IPR041545">
    <property type="entry name" value="DUF5601"/>
</dbReference>
<dbReference type="GO" id="GO:0005829">
    <property type="term" value="C:cytosol"/>
    <property type="evidence" value="ECO:0007669"/>
    <property type="project" value="TreeGrafter"/>
</dbReference>
<dbReference type="STRING" id="401625.A0A0P1BAE8"/>
<dbReference type="SUPFAM" id="SSF46934">
    <property type="entry name" value="UBA-like"/>
    <property type="match status" value="1"/>
</dbReference>
<feature type="compositionally biased region" description="Polar residues" evidence="1">
    <location>
        <begin position="784"/>
        <end position="799"/>
    </location>
</feature>
<feature type="compositionally biased region" description="Low complexity" evidence="1">
    <location>
        <begin position="22"/>
        <end position="36"/>
    </location>
</feature>
<dbReference type="InterPro" id="IPR045046">
    <property type="entry name" value="Vps9-like"/>
</dbReference>
<dbReference type="Gene3D" id="1.10.8.10">
    <property type="entry name" value="DNA helicase RuvA subunit, C-terminal domain"/>
    <property type="match status" value="1"/>
</dbReference>
<dbReference type="EMBL" id="CCYA01000181">
    <property type="protein sequence ID" value="CEH12659.1"/>
    <property type="molecule type" value="Genomic_DNA"/>
</dbReference>
<dbReference type="Pfam" id="PF02204">
    <property type="entry name" value="VPS9"/>
    <property type="match status" value="1"/>
</dbReference>
<feature type="compositionally biased region" description="Polar residues" evidence="1">
    <location>
        <begin position="319"/>
        <end position="332"/>
    </location>
</feature>
<dbReference type="GO" id="GO:0005085">
    <property type="term" value="F:guanyl-nucleotide exchange factor activity"/>
    <property type="evidence" value="ECO:0007669"/>
    <property type="project" value="InterPro"/>
</dbReference>
<feature type="compositionally biased region" description="Low complexity" evidence="1">
    <location>
        <begin position="824"/>
        <end position="839"/>
    </location>
</feature>
<feature type="compositionally biased region" description="Low complexity" evidence="1">
    <location>
        <begin position="303"/>
        <end position="318"/>
    </location>
</feature>
<dbReference type="GO" id="GO:0016192">
    <property type="term" value="P:vesicle-mediated transport"/>
    <property type="evidence" value="ECO:0007669"/>
    <property type="project" value="InterPro"/>
</dbReference>
<dbReference type="OrthoDB" id="300289at2759"/>
<proteinExistence type="predicted"/>
<feature type="region of interest" description="Disordered" evidence="1">
    <location>
        <begin position="768"/>
        <end position="983"/>
    </location>
</feature>
<feature type="domain" description="VPS9" evidence="3">
    <location>
        <begin position="460"/>
        <end position="598"/>
    </location>
</feature>
<dbReference type="GO" id="GO:0030139">
    <property type="term" value="C:endocytic vesicle"/>
    <property type="evidence" value="ECO:0007669"/>
    <property type="project" value="TreeGrafter"/>
</dbReference>
<dbReference type="PANTHER" id="PTHR23101">
    <property type="entry name" value="RAB GDP/GTP EXCHANGE FACTOR"/>
    <property type="match status" value="1"/>
</dbReference>
<feature type="region of interest" description="Disordered" evidence="1">
    <location>
        <begin position="1"/>
        <end position="353"/>
    </location>
</feature>
<feature type="compositionally biased region" description="Polar residues" evidence="1">
    <location>
        <begin position="41"/>
        <end position="78"/>
    </location>
</feature>
<feature type="region of interest" description="Disordered" evidence="1">
    <location>
        <begin position="619"/>
        <end position="645"/>
    </location>
</feature>
<dbReference type="GO" id="GO:0043130">
    <property type="term" value="F:ubiquitin binding"/>
    <property type="evidence" value="ECO:0007669"/>
    <property type="project" value="InterPro"/>
</dbReference>
<evidence type="ECO:0000256" key="1">
    <source>
        <dbReference type="SAM" id="MobiDB-lite"/>
    </source>
</evidence>
<feature type="compositionally biased region" description="Polar residues" evidence="1">
    <location>
        <begin position="716"/>
        <end position="729"/>
    </location>
</feature>